<gene>
    <name evidence="1" type="ORF">KSB_45010</name>
</gene>
<sequence length="305" mass="34818">MPTFSSPTPTLASEIGYALHQILILHPPHPLTEIFSSVSEEGTVERTHLSEHMAAWSAHLRHPLSNPRIFLNKEHTKRLLLQRGTAYALLGAPEQARQDLHALLQRGGTTTRQLEGLACLVLAVLATEQERYPDALPLWKQARAWLHPQEYDHLALTWYYTKVLVQLNHLRTAYRVLTEILSPTTPGLRLPRQKERAEAYAELFSQRGGVCSLLQYHQEAIEDLNAAIELHPTCARFFSIRGLLHAKRQHWQAAYNDLWRALHEMPEDRELADCFFVVMQRLSTQLAVSTTTPAMHTRRGGTRRA</sequence>
<dbReference type="InterPro" id="IPR011990">
    <property type="entry name" value="TPR-like_helical_dom_sf"/>
</dbReference>
<proteinExistence type="predicted"/>
<evidence type="ECO:0008006" key="3">
    <source>
        <dbReference type="Google" id="ProtNLM"/>
    </source>
</evidence>
<name>A0ABQ3UTL0_9CHLR</name>
<dbReference type="RefSeq" id="WP_201372615.1">
    <property type="nucleotide sequence ID" value="NZ_BNJG01000002.1"/>
</dbReference>
<dbReference type="SMART" id="SM00028">
    <property type="entry name" value="TPR"/>
    <property type="match status" value="3"/>
</dbReference>
<dbReference type="Proteomes" id="UP000654345">
    <property type="component" value="Unassembled WGS sequence"/>
</dbReference>
<reference evidence="1 2" key="1">
    <citation type="journal article" date="2021" name="Int. J. Syst. Evol. Microbiol.">
        <title>Reticulibacter mediterranei gen. nov., sp. nov., within the new family Reticulibacteraceae fam. nov., and Ktedonospora formicarum gen. nov., sp. nov., Ktedonobacter robiniae sp. nov., Dictyobacter formicarum sp. nov. and Dictyobacter arantiisoli sp. nov., belonging to the class Ktedonobacteria.</title>
        <authorList>
            <person name="Yabe S."/>
            <person name="Zheng Y."/>
            <person name="Wang C.M."/>
            <person name="Sakai Y."/>
            <person name="Abe K."/>
            <person name="Yokota A."/>
            <person name="Donadio S."/>
            <person name="Cavaletti L."/>
            <person name="Monciardini P."/>
        </authorList>
    </citation>
    <scope>NUCLEOTIDE SEQUENCE [LARGE SCALE GENOMIC DNA]</scope>
    <source>
        <strain evidence="1 2">SOSP1-30</strain>
    </source>
</reference>
<organism evidence="1 2">
    <name type="scientific">Ktedonobacter robiniae</name>
    <dbReference type="NCBI Taxonomy" id="2778365"/>
    <lineage>
        <taxon>Bacteria</taxon>
        <taxon>Bacillati</taxon>
        <taxon>Chloroflexota</taxon>
        <taxon>Ktedonobacteria</taxon>
        <taxon>Ktedonobacterales</taxon>
        <taxon>Ktedonobacteraceae</taxon>
        <taxon>Ktedonobacter</taxon>
    </lineage>
</organism>
<dbReference type="SUPFAM" id="SSF48452">
    <property type="entry name" value="TPR-like"/>
    <property type="match status" value="1"/>
</dbReference>
<protein>
    <recommendedName>
        <fullName evidence="3">Tetratricopeptide repeat protein</fullName>
    </recommendedName>
</protein>
<accession>A0ABQ3UTL0</accession>
<keyword evidence="2" id="KW-1185">Reference proteome</keyword>
<comment type="caution">
    <text evidence="1">The sequence shown here is derived from an EMBL/GenBank/DDBJ whole genome shotgun (WGS) entry which is preliminary data.</text>
</comment>
<dbReference type="EMBL" id="BNJG01000002">
    <property type="protein sequence ID" value="GHO56026.1"/>
    <property type="molecule type" value="Genomic_DNA"/>
</dbReference>
<dbReference type="InterPro" id="IPR019734">
    <property type="entry name" value="TPR_rpt"/>
</dbReference>
<evidence type="ECO:0000313" key="1">
    <source>
        <dbReference type="EMBL" id="GHO56026.1"/>
    </source>
</evidence>
<evidence type="ECO:0000313" key="2">
    <source>
        <dbReference type="Proteomes" id="UP000654345"/>
    </source>
</evidence>
<dbReference type="Gene3D" id="1.25.40.10">
    <property type="entry name" value="Tetratricopeptide repeat domain"/>
    <property type="match status" value="1"/>
</dbReference>